<dbReference type="GO" id="GO:0016020">
    <property type="term" value="C:membrane"/>
    <property type="evidence" value="ECO:0007669"/>
    <property type="project" value="UniProtKB-SubCell"/>
</dbReference>
<sequence length="163" mass="17536">MNPILSAIVATSLVASIFVGVSTVALATTTLIMDDFYVPKMKPTPEQRMKVTRYVAVLVGIVPLVGVALAPELLSLSFTRALRTSIAVVAAMGFYLPYFNSNRGATIGLAASGVTTTVWYLLDNPFGIDNMYIAIIIPFLVLVIDRLFSPPAKKDQPLKGELS</sequence>
<gene>
    <name evidence="7" type="ORF">BsIDN1_58340</name>
</gene>
<reference evidence="7 8" key="1">
    <citation type="submission" date="2019-12" db="EMBL/GenBank/DDBJ databases">
        <title>Full genome sequence of a Bacillus safensis strain isolated from commercially available natto in Indonesia.</title>
        <authorList>
            <person name="Yoshida M."/>
            <person name="Uomi M."/>
            <person name="Waturangi D."/>
            <person name="Ekaputri J.J."/>
            <person name="Setiamarga D.H.E."/>
        </authorList>
    </citation>
    <scope>NUCLEOTIDE SEQUENCE [LARGE SCALE GENOMIC DNA]</scope>
    <source>
        <strain evidence="7 8">IDN1</strain>
    </source>
</reference>
<proteinExistence type="inferred from homology"/>
<protein>
    <recommendedName>
        <fullName evidence="9">Sodium:solute symporter family protein</fullName>
    </recommendedName>
</protein>
<keyword evidence="3 6" id="KW-0812">Transmembrane</keyword>
<feature type="transmembrane region" description="Helical" evidence="6">
    <location>
        <begin position="81"/>
        <end position="98"/>
    </location>
</feature>
<keyword evidence="4 6" id="KW-1133">Transmembrane helix</keyword>
<keyword evidence="5 6" id="KW-0472">Membrane</keyword>
<dbReference type="Gene3D" id="1.20.1730.10">
    <property type="entry name" value="Sodium/glucose cotransporter"/>
    <property type="match status" value="1"/>
</dbReference>
<comment type="similarity">
    <text evidence="2">Belongs to the sodium:solute symporter (SSF) (TC 2.A.21) family.</text>
</comment>
<feature type="transmembrane region" description="Helical" evidence="6">
    <location>
        <begin position="104"/>
        <end position="122"/>
    </location>
</feature>
<dbReference type="InterPro" id="IPR038377">
    <property type="entry name" value="Na/Glc_symporter_sf"/>
</dbReference>
<evidence type="ECO:0000313" key="8">
    <source>
        <dbReference type="Proteomes" id="UP000464658"/>
    </source>
</evidence>
<dbReference type="InterPro" id="IPR001734">
    <property type="entry name" value="Na/solute_symporter"/>
</dbReference>
<dbReference type="EMBL" id="AP021906">
    <property type="protein sequence ID" value="BBP92216.1"/>
    <property type="molecule type" value="Genomic_DNA"/>
</dbReference>
<evidence type="ECO:0000256" key="3">
    <source>
        <dbReference type="ARBA" id="ARBA00022692"/>
    </source>
</evidence>
<name>A0A5S9MKR9_BACIA</name>
<comment type="subcellular location">
    <subcellularLocation>
        <location evidence="1">Membrane</location>
        <topology evidence="1">Multi-pass membrane protein</topology>
    </subcellularLocation>
</comment>
<evidence type="ECO:0000256" key="4">
    <source>
        <dbReference type="ARBA" id="ARBA00022989"/>
    </source>
</evidence>
<organism evidence="7 8">
    <name type="scientific">Bacillus safensis</name>
    <dbReference type="NCBI Taxonomy" id="561879"/>
    <lineage>
        <taxon>Bacteria</taxon>
        <taxon>Bacillati</taxon>
        <taxon>Bacillota</taxon>
        <taxon>Bacilli</taxon>
        <taxon>Bacillales</taxon>
        <taxon>Bacillaceae</taxon>
        <taxon>Bacillus</taxon>
    </lineage>
</organism>
<dbReference type="Proteomes" id="UP000464658">
    <property type="component" value="Chromosome"/>
</dbReference>
<evidence type="ECO:0008006" key="9">
    <source>
        <dbReference type="Google" id="ProtNLM"/>
    </source>
</evidence>
<evidence type="ECO:0000256" key="5">
    <source>
        <dbReference type="ARBA" id="ARBA00023136"/>
    </source>
</evidence>
<evidence type="ECO:0000256" key="2">
    <source>
        <dbReference type="ARBA" id="ARBA00006434"/>
    </source>
</evidence>
<dbReference type="GO" id="GO:0022857">
    <property type="term" value="F:transmembrane transporter activity"/>
    <property type="evidence" value="ECO:0007669"/>
    <property type="project" value="InterPro"/>
</dbReference>
<feature type="transmembrane region" description="Helical" evidence="6">
    <location>
        <begin position="51"/>
        <end position="69"/>
    </location>
</feature>
<accession>A0A5S9MKR9</accession>
<evidence type="ECO:0000256" key="1">
    <source>
        <dbReference type="ARBA" id="ARBA00004141"/>
    </source>
</evidence>
<evidence type="ECO:0000313" key="7">
    <source>
        <dbReference type="EMBL" id="BBP92216.1"/>
    </source>
</evidence>
<feature type="transmembrane region" description="Helical" evidence="6">
    <location>
        <begin position="131"/>
        <end position="148"/>
    </location>
</feature>
<dbReference type="PROSITE" id="PS50283">
    <property type="entry name" value="NA_SOLUT_SYMP_3"/>
    <property type="match status" value="1"/>
</dbReference>
<dbReference type="AlphaFoldDB" id="A0A5S9MKR9"/>
<evidence type="ECO:0000256" key="6">
    <source>
        <dbReference type="SAM" id="Phobius"/>
    </source>
</evidence>